<evidence type="ECO:0000313" key="3">
    <source>
        <dbReference type="Proteomes" id="UP001552479"/>
    </source>
</evidence>
<gene>
    <name evidence="2" type="ORF">AB0L03_10520</name>
</gene>
<dbReference type="RefSeq" id="WP_366087609.1">
    <property type="nucleotide sequence ID" value="NZ_JBFASG010000007.1"/>
</dbReference>
<dbReference type="EMBL" id="JBFASG010000007">
    <property type="protein sequence ID" value="MEV4923274.1"/>
    <property type="molecule type" value="Genomic_DNA"/>
</dbReference>
<feature type="compositionally biased region" description="Polar residues" evidence="1">
    <location>
        <begin position="36"/>
        <end position="49"/>
    </location>
</feature>
<reference evidence="2 3" key="1">
    <citation type="submission" date="2024-06" db="EMBL/GenBank/DDBJ databases">
        <title>The Natural Products Discovery Center: Release of the First 8490 Sequenced Strains for Exploring Actinobacteria Biosynthetic Diversity.</title>
        <authorList>
            <person name="Kalkreuter E."/>
            <person name="Kautsar S.A."/>
            <person name="Yang D."/>
            <person name="Bader C.D."/>
            <person name="Teijaro C.N."/>
            <person name="Fluegel L."/>
            <person name="Davis C.M."/>
            <person name="Simpson J.R."/>
            <person name="Lauterbach L."/>
            <person name="Steele A.D."/>
            <person name="Gui C."/>
            <person name="Meng S."/>
            <person name="Li G."/>
            <person name="Viehrig K."/>
            <person name="Ye F."/>
            <person name="Su P."/>
            <person name="Kiefer A.F."/>
            <person name="Nichols A."/>
            <person name="Cepeda A.J."/>
            <person name="Yan W."/>
            <person name="Fan B."/>
            <person name="Jiang Y."/>
            <person name="Adhikari A."/>
            <person name="Zheng C.-J."/>
            <person name="Schuster L."/>
            <person name="Cowan T.M."/>
            <person name="Smanski M.J."/>
            <person name="Chevrette M.G."/>
            <person name="De Carvalho L.P.S."/>
            <person name="Shen B."/>
        </authorList>
    </citation>
    <scope>NUCLEOTIDE SEQUENCE [LARGE SCALE GENOMIC DNA]</scope>
    <source>
        <strain evidence="2 3">NPDC053791</strain>
    </source>
</reference>
<dbReference type="Proteomes" id="UP001552479">
    <property type="component" value="Unassembled WGS sequence"/>
</dbReference>
<protein>
    <recommendedName>
        <fullName evidence="4">Transposase</fullName>
    </recommendedName>
</protein>
<keyword evidence="3" id="KW-1185">Reference proteome</keyword>
<name>A0ABV3IT54_9ACTN</name>
<evidence type="ECO:0000313" key="2">
    <source>
        <dbReference type="EMBL" id="MEV4923274.1"/>
    </source>
</evidence>
<proteinExistence type="predicted"/>
<evidence type="ECO:0000256" key="1">
    <source>
        <dbReference type="SAM" id="MobiDB-lite"/>
    </source>
</evidence>
<feature type="compositionally biased region" description="Polar residues" evidence="1">
    <location>
        <begin position="58"/>
        <end position="67"/>
    </location>
</feature>
<sequence length="86" mass="8882">MPAIRPRSAWMTGLSESAVTAADALNGIQAHAAVGSTAQVPKTRGSQYPVTPRASGCPTASSPTKSPWTGPHVDTNGMHIEMNLPT</sequence>
<evidence type="ECO:0008006" key="4">
    <source>
        <dbReference type="Google" id="ProtNLM"/>
    </source>
</evidence>
<feature type="region of interest" description="Disordered" evidence="1">
    <location>
        <begin position="36"/>
        <end position="86"/>
    </location>
</feature>
<comment type="caution">
    <text evidence="2">The sequence shown here is derived from an EMBL/GenBank/DDBJ whole genome shotgun (WGS) entry which is preliminary data.</text>
</comment>
<organism evidence="2 3">
    <name type="scientific">Streptomyces roseoverticillatus</name>
    <dbReference type="NCBI Taxonomy" id="66429"/>
    <lineage>
        <taxon>Bacteria</taxon>
        <taxon>Bacillati</taxon>
        <taxon>Actinomycetota</taxon>
        <taxon>Actinomycetes</taxon>
        <taxon>Kitasatosporales</taxon>
        <taxon>Streptomycetaceae</taxon>
        <taxon>Streptomyces</taxon>
    </lineage>
</organism>
<accession>A0ABV3IT54</accession>